<feature type="domain" description="HNH nuclease" evidence="1">
    <location>
        <begin position="151"/>
        <end position="202"/>
    </location>
</feature>
<dbReference type="Pfam" id="PF13391">
    <property type="entry name" value="HNH_2"/>
    <property type="match status" value="1"/>
</dbReference>
<protein>
    <recommendedName>
        <fullName evidence="1">HNH nuclease domain-containing protein</fullName>
    </recommendedName>
</protein>
<dbReference type="Proteomes" id="UP001257909">
    <property type="component" value="Unassembled WGS sequence"/>
</dbReference>
<comment type="caution">
    <text evidence="2">The sequence shown here is derived from an EMBL/GenBank/DDBJ whole genome shotgun (WGS) entry which is preliminary data.</text>
</comment>
<name>A0ABU1VZC6_9GAMM</name>
<dbReference type="RefSeq" id="WP_310277566.1">
    <property type="nucleotide sequence ID" value="NZ_JAVDWR010000005.1"/>
</dbReference>
<keyword evidence="3" id="KW-1185">Reference proteome</keyword>
<evidence type="ECO:0000313" key="3">
    <source>
        <dbReference type="Proteomes" id="UP001257909"/>
    </source>
</evidence>
<evidence type="ECO:0000259" key="1">
    <source>
        <dbReference type="Pfam" id="PF13391"/>
    </source>
</evidence>
<dbReference type="InterPro" id="IPR003615">
    <property type="entry name" value="HNH_nuc"/>
</dbReference>
<dbReference type="EMBL" id="JAVDWR010000005">
    <property type="protein sequence ID" value="MDR7121077.1"/>
    <property type="molecule type" value="Genomic_DNA"/>
</dbReference>
<organism evidence="2 3">
    <name type="scientific">Rheinheimera soli</name>
    <dbReference type="NCBI Taxonomy" id="443616"/>
    <lineage>
        <taxon>Bacteria</taxon>
        <taxon>Pseudomonadati</taxon>
        <taxon>Pseudomonadota</taxon>
        <taxon>Gammaproteobacteria</taxon>
        <taxon>Chromatiales</taxon>
        <taxon>Chromatiaceae</taxon>
        <taxon>Rheinheimera</taxon>
    </lineage>
</organism>
<accession>A0ABU1VZC6</accession>
<reference evidence="2 3" key="1">
    <citation type="submission" date="2023-07" db="EMBL/GenBank/DDBJ databases">
        <title>Sorghum-associated microbial communities from plants grown in Nebraska, USA.</title>
        <authorList>
            <person name="Schachtman D."/>
        </authorList>
    </citation>
    <scope>NUCLEOTIDE SEQUENCE [LARGE SCALE GENOMIC DNA]</scope>
    <source>
        <strain evidence="2 3">4138</strain>
    </source>
</reference>
<proteinExistence type="predicted"/>
<sequence length="258" mass="29017">MGKSKLWDRQQLLVAFDLYFRLRFGQFDHRNSTVIYFANLIGRTPSALAMKLSNLASLDPVITSSGRSGLTGASTADRTMWLEMKTDWLAFSEQMNAVVSTLGEPLQDVMPDVREEPLVSYHGMTKEVITKVRIGQSYFRTAVLSAYNNRCCISGLAVPKLLIASHIVPWSEDPQNRLNPTNGLALSALHDKAFDLGLLTIDESYRVVVSGKINHKNDHFFDSSIKSFHGKSIFLPDKSSPQADFLAMHRETIFEKRF</sequence>
<gene>
    <name evidence="2" type="ORF">J2W69_002018</name>
</gene>
<evidence type="ECO:0000313" key="2">
    <source>
        <dbReference type="EMBL" id="MDR7121077.1"/>
    </source>
</evidence>